<dbReference type="PANTHER" id="PTHR43514:SF1">
    <property type="entry name" value="SULFATE_THIOSULFATE IMPORT ATP-BINDING PROTEIN CYSA"/>
    <property type="match status" value="1"/>
</dbReference>
<reference evidence="4 5" key="1">
    <citation type="submission" date="2020-05" db="EMBL/GenBank/DDBJ databases">
        <title>Complete genome sequence of of a novel Thermoleptolyngbya strain isolated from hot springs of Ganzi, Sichuan China.</title>
        <authorList>
            <person name="Tang J."/>
            <person name="Daroch M."/>
            <person name="Li L."/>
            <person name="Waleron K."/>
            <person name="Waleron M."/>
            <person name="Waleron M."/>
        </authorList>
    </citation>
    <scope>NUCLEOTIDE SEQUENCE [LARGE SCALE GENOMIC DNA]</scope>
    <source>
        <strain evidence="4 5">PKUAC-SCTA183</strain>
    </source>
</reference>
<evidence type="ECO:0000313" key="4">
    <source>
        <dbReference type="EMBL" id="QKD82567.1"/>
    </source>
</evidence>
<proteinExistence type="predicted"/>
<accession>A0A6M8BCG8</accession>
<dbReference type="GO" id="GO:0016887">
    <property type="term" value="F:ATP hydrolysis activity"/>
    <property type="evidence" value="ECO:0007669"/>
    <property type="project" value="InterPro"/>
</dbReference>
<dbReference type="GO" id="GO:0005524">
    <property type="term" value="F:ATP binding"/>
    <property type="evidence" value="ECO:0007669"/>
    <property type="project" value="UniProtKB-KW"/>
</dbReference>
<evidence type="ECO:0000313" key="5">
    <source>
        <dbReference type="Proteomes" id="UP000505210"/>
    </source>
</evidence>
<dbReference type="InterPro" id="IPR003593">
    <property type="entry name" value="AAA+_ATPase"/>
</dbReference>
<dbReference type="Pfam" id="PF00005">
    <property type="entry name" value="ABC_tran"/>
    <property type="match status" value="1"/>
</dbReference>
<feature type="domain" description="ABC transporter" evidence="3">
    <location>
        <begin position="2"/>
        <end position="238"/>
    </location>
</feature>
<dbReference type="InterPro" id="IPR017871">
    <property type="entry name" value="ABC_transporter-like_CS"/>
</dbReference>
<dbReference type="EMBL" id="CP053661">
    <property type="protein sequence ID" value="QKD82567.1"/>
    <property type="molecule type" value="Genomic_DNA"/>
</dbReference>
<evidence type="ECO:0000256" key="2">
    <source>
        <dbReference type="ARBA" id="ARBA00022840"/>
    </source>
</evidence>
<keyword evidence="1" id="KW-0547">Nucleotide-binding</keyword>
<dbReference type="SMART" id="SM00382">
    <property type="entry name" value="AAA"/>
    <property type="match status" value="1"/>
</dbReference>
<dbReference type="PROSITE" id="PS00211">
    <property type="entry name" value="ABC_TRANSPORTER_1"/>
    <property type="match status" value="1"/>
</dbReference>
<evidence type="ECO:0000256" key="1">
    <source>
        <dbReference type="ARBA" id="ARBA00022741"/>
    </source>
</evidence>
<dbReference type="PROSITE" id="PS50893">
    <property type="entry name" value="ABC_TRANSPORTER_2"/>
    <property type="match status" value="1"/>
</dbReference>
<dbReference type="AlphaFoldDB" id="A0A6M8BCG8"/>
<dbReference type="KEGG" id="theu:HPC62_10545"/>
<keyword evidence="2 4" id="KW-0067">ATP-binding</keyword>
<dbReference type="RefSeq" id="WP_172355471.1">
    <property type="nucleotide sequence ID" value="NZ_CP053661.1"/>
</dbReference>
<keyword evidence="5" id="KW-1185">Reference proteome</keyword>
<dbReference type="Proteomes" id="UP000505210">
    <property type="component" value="Chromosome"/>
</dbReference>
<dbReference type="Gene3D" id="3.40.50.300">
    <property type="entry name" value="P-loop containing nucleotide triphosphate hydrolases"/>
    <property type="match status" value="1"/>
</dbReference>
<protein>
    <submittedName>
        <fullName evidence="4">Sulfate/molybdate ABC transporter ATP-binding protein</fullName>
    </submittedName>
</protein>
<evidence type="ECO:0000259" key="3">
    <source>
        <dbReference type="PROSITE" id="PS50893"/>
    </source>
</evidence>
<organism evidence="4 5">
    <name type="scientific">Thermoleptolyngbya sichuanensis A183</name>
    <dbReference type="NCBI Taxonomy" id="2737172"/>
    <lineage>
        <taxon>Bacteria</taxon>
        <taxon>Bacillati</taxon>
        <taxon>Cyanobacteriota</taxon>
        <taxon>Cyanophyceae</taxon>
        <taxon>Oculatellales</taxon>
        <taxon>Oculatellaceae</taxon>
        <taxon>Thermoleptolyngbya</taxon>
        <taxon>Thermoleptolyngbya sichuanensis</taxon>
    </lineage>
</organism>
<dbReference type="InterPro" id="IPR050334">
    <property type="entry name" value="Molybdenum_import_ModC"/>
</dbReference>
<sequence length="361" mass="40656">MSLLVDIQKRLPSYTLNVAFSAEREPLGILGGSGSGKSMTLRCIAGIETPTSGTIVLNNRILYDSRKGINLPSRDRRVGFLFQNYALFPHLTVAQNIAYGLSKRQGSKQEKRELVQTVEAQLGRVQLAGFGNRYPHQLSGGQQQRVALARALITEPDLLLLDEPFSALDTHLRSELEKQLIKTLSGYQGLTLFVSHNLNEAYRICEQLLVLSAGKVIASGQKQDIFDRPETMSVARLTGCKNYSCIQPINRQTVRALDWNCTLQMDAPIDGRHTHIGIRAHHIRFLETPHRPNTFPAWLAWASETPHHMTLYLKLGEPSSHADDYHLQAEVLKEKWDALKHRPQPWIACLDAQKLLLLKNF</sequence>
<name>A0A6M8BCG8_9CYAN</name>
<dbReference type="PANTHER" id="PTHR43514">
    <property type="entry name" value="ABC TRANSPORTER I FAMILY MEMBER 10"/>
    <property type="match status" value="1"/>
</dbReference>
<dbReference type="SUPFAM" id="SSF52540">
    <property type="entry name" value="P-loop containing nucleoside triphosphate hydrolases"/>
    <property type="match status" value="1"/>
</dbReference>
<dbReference type="InterPro" id="IPR027417">
    <property type="entry name" value="P-loop_NTPase"/>
</dbReference>
<dbReference type="InterPro" id="IPR003439">
    <property type="entry name" value="ABC_transporter-like_ATP-bd"/>
</dbReference>
<gene>
    <name evidence="4" type="ORF">HPC62_10545</name>
</gene>